<keyword evidence="6" id="KW-1185">Reference proteome</keyword>
<keyword evidence="2" id="KW-0521">NADP</keyword>
<evidence type="ECO:0000313" key="6">
    <source>
        <dbReference type="Proteomes" id="UP000198662"/>
    </source>
</evidence>
<dbReference type="InterPro" id="IPR002347">
    <property type="entry name" value="SDR_fam"/>
</dbReference>
<evidence type="ECO:0000313" key="5">
    <source>
        <dbReference type="EMBL" id="SDL72811.1"/>
    </source>
</evidence>
<name>A0A1G9MFP3_9ACTN</name>
<reference evidence="6" key="1">
    <citation type="submission" date="2016-10" db="EMBL/GenBank/DDBJ databases">
        <authorList>
            <person name="Varghese N."/>
            <person name="Submissions S."/>
        </authorList>
    </citation>
    <scope>NUCLEOTIDE SEQUENCE [LARGE SCALE GENOMIC DNA]</scope>
    <source>
        <strain evidence="6">CGMCC 4.3147</strain>
    </source>
</reference>
<keyword evidence="3" id="KW-0560">Oxidoreductase</keyword>
<dbReference type="InterPro" id="IPR036291">
    <property type="entry name" value="NAD(P)-bd_dom_sf"/>
</dbReference>
<accession>A0A1G9MFP3</accession>
<comment type="similarity">
    <text evidence="1">Belongs to the short-chain dehydrogenases/reductases (SDR) family.</text>
</comment>
<protein>
    <submittedName>
        <fullName evidence="5">3-oxoacyl-[acyl-carrier protein] reductase</fullName>
    </submittedName>
</protein>
<dbReference type="CDD" id="cd05233">
    <property type="entry name" value="SDR_c"/>
    <property type="match status" value="1"/>
</dbReference>
<dbReference type="SMART" id="SM00822">
    <property type="entry name" value="PKS_KR"/>
    <property type="match status" value="1"/>
</dbReference>
<gene>
    <name evidence="5" type="ORF">SAMN05216298_4935</name>
</gene>
<organism evidence="5 6">
    <name type="scientific">Glycomyces sambucus</name>
    <dbReference type="NCBI Taxonomy" id="380244"/>
    <lineage>
        <taxon>Bacteria</taxon>
        <taxon>Bacillati</taxon>
        <taxon>Actinomycetota</taxon>
        <taxon>Actinomycetes</taxon>
        <taxon>Glycomycetales</taxon>
        <taxon>Glycomycetaceae</taxon>
        <taxon>Glycomyces</taxon>
    </lineage>
</organism>
<evidence type="ECO:0000256" key="1">
    <source>
        <dbReference type="ARBA" id="ARBA00006484"/>
    </source>
</evidence>
<dbReference type="InterPro" id="IPR057326">
    <property type="entry name" value="KR_dom"/>
</dbReference>
<dbReference type="PRINTS" id="PR00081">
    <property type="entry name" value="GDHRDH"/>
</dbReference>
<evidence type="ECO:0000259" key="4">
    <source>
        <dbReference type="SMART" id="SM00822"/>
    </source>
</evidence>
<dbReference type="InterPro" id="IPR052178">
    <property type="entry name" value="Sec_Metab_Biosynth_SDR"/>
</dbReference>
<evidence type="ECO:0000256" key="3">
    <source>
        <dbReference type="ARBA" id="ARBA00023002"/>
    </source>
</evidence>
<dbReference type="SUPFAM" id="SSF51735">
    <property type="entry name" value="NAD(P)-binding Rossmann-fold domains"/>
    <property type="match status" value="1"/>
</dbReference>
<dbReference type="Pfam" id="PF13561">
    <property type="entry name" value="adh_short_C2"/>
    <property type="match status" value="1"/>
</dbReference>
<proteinExistence type="inferred from homology"/>
<dbReference type="OrthoDB" id="3210335at2"/>
<dbReference type="STRING" id="380244.SAMN05216298_4935"/>
<dbReference type="EMBL" id="FNGF01000009">
    <property type="protein sequence ID" value="SDL72811.1"/>
    <property type="molecule type" value="Genomic_DNA"/>
</dbReference>
<evidence type="ECO:0000256" key="2">
    <source>
        <dbReference type="ARBA" id="ARBA00022857"/>
    </source>
</evidence>
<feature type="domain" description="Ketoreductase" evidence="4">
    <location>
        <begin position="3"/>
        <end position="188"/>
    </location>
</feature>
<dbReference type="InterPro" id="IPR020904">
    <property type="entry name" value="Sc_DH/Rdtase_CS"/>
</dbReference>
<dbReference type="RefSeq" id="WP_091054115.1">
    <property type="nucleotide sequence ID" value="NZ_FNGF01000009.1"/>
</dbReference>
<sequence>MARTAVVSGGGTGIGLAVAERLAAQGDDVILVGRRESVLAEAAAKIGERATFAAADLETVEGAVQVLQHASERAGRIDVIAAAAGGNAAGKVPEDLPKGFERASWAWTANLRLNVMTAVHLVEGLKPILNDDGRIVLFSSIAAFRGSGSGSYGGSKAALHPYAIDLSAELGARGITANVIAPGYIEDTEFFGTSMTEERRTMLIGQTHNGRPGTPADTAALTAWLASPEAGHVTAQIVQTNGGALAGR</sequence>
<dbReference type="PANTHER" id="PTHR43618">
    <property type="entry name" value="7-ALPHA-HYDROXYSTEROID DEHYDROGENASE"/>
    <property type="match status" value="1"/>
</dbReference>
<dbReference type="Gene3D" id="3.40.50.720">
    <property type="entry name" value="NAD(P)-binding Rossmann-like Domain"/>
    <property type="match status" value="1"/>
</dbReference>
<dbReference type="PROSITE" id="PS00061">
    <property type="entry name" value="ADH_SHORT"/>
    <property type="match status" value="1"/>
</dbReference>
<dbReference type="AlphaFoldDB" id="A0A1G9MFP3"/>
<dbReference type="GO" id="GO:0016491">
    <property type="term" value="F:oxidoreductase activity"/>
    <property type="evidence" value="ECO:0007669"/>
    <property type="project" value="UniProtKB-KW"/>
</dbReference>
<dbReference type="PANTHER" id="PTHR43618:SF8">
    <property type="entry name" value="7ALPHA-HYDROXYSTEROID DEHYDROGENASE"/>
    <property type="match status" value="1"/>
</dbReference>
<dbReference type="Proteomes" id="UP000198662">
    <property type="component" value="Unassembled WGS sequence"/>
</dbReference>